<keyword evidence="4" id="KW-1185">Reference proteome</keyword>
<dbReference type="GO" id="GO:0008289">
    <property type="term" value="F:lipid binding"/>
    <property type="evidence" value="ECO:0007669"/>
    <property type="project" value="UniProtKB-KW"/>
</dbReference>
<keyword evidence="2" id="KW-0446">Lipid-binding</keyword>
<protein>
    <submittedName>
        <fullName evidence="3">Fatty acid-binding protein</fullName>
    </submittedName>
</protein>
<name>A0A2A3EI88_APICC</name>
<dbReference type="Pfam" id="PF14651">
    <property type="entry name" value="Lipocalin_7"/>
    <property type="match status" value="1"/>
</dbReference>
<dbReference type="InterPro" id="IPR031259">
    <property type="entry name" value="ILBP"/>
</dbReference>
<dbReference type="InterPro" id="IPR000463">
    <property type="entry name" value="Fatty_acid-bd"/>
</dbReference>
<evidence type="ECO:0000256" key="2">
    <source>
        <dbReference type="ARBA" id="ARBA00023121"/>
    </source>
</evidence>
<dbReference type="Proteomes" id="UP000242457">
    <property type="component" value="Unassembled WGS sequence"/>
</dbReference>
<proteinExistence type="inferred from homology"/>
<dbReference type="Gene3D" id="2.40.128.20">
    <property type="match status" value="1"/>
</dbReference>
<reference evidence="3 4" key="1">
    <citation type="submission" date="2014-07" db="EMBL/GenBank/DDBJ databases">
        <title>Genomic and transcriptomic analysis on Apis cerana provide comprehensive insights into honey bee biology.</title>
        <authorList>
            <person name="Diao Q."/>
            <person name="Sun L."/>
            <person name="Zheng H."/>
            <person name="Zheng H."/>
            <person name="Xu S."/>
            <person name="Wang S."/>
            <person name="Zeng Z."/>
            <person name="Hu F."/>
            <person name="Su S."/>
            <person name="Wu J."/>
        </authorList>
    </citation>
    <scope>NUCLEOTIDE SEQUENCE [LARGE SCALE GENOMIC DNA]</scope>
    <source>
        <tissue evidence="3">Pupae without intestine</tissue>
    </source>
</reference>
<evidence type="ECO:0000313" key="3">
    <source>
        <dbReference type="EMBL" id="PBC30721.1"/>
    </source>
</evidence>
<dbReference type="CDD" id="cd19448">
    <property type="entry name" value="FABP_pancrustacea"/>
    <property type="match status" value="1"/>
</dbReference>
<evidence type="ECO:0000313" key="4">
    <source>
        <dbReference type="Proteomes" id="UP000242457"/>
    </source>
</evidence>
<dbReference type="SMR" id="A0A2A3EI88"/>
<gene>
    <name evidence="3" type="ORF">APICC_01211</name>
</gene>
<comment type="similarity">
    <text evidence="1">Belongs to the calycin superfamily. Fatty-acid binding protein (FABP) family.</text>
</comment>
<dbReference type="InterPro" id="IPR012674">
    <property type="entry name" value="Calycin"/>
</dbReference>
<dbReference type="OrthoDB" id="412780at2759"/>
<organism evidence="3 4">
    <name type="scientific">Apis cerana cerana</name>
    <name type="common">Oriental honeybee</name>
    <dbReference type="NCBI Taxonomy" id="94128"/>
    <lineage>
        <taxon>Eukaryota</taxon>
        <taxon>Metazoa</taxon>
        <taxon>Ecdysozoa</taxon>
        <taxon>Arthropoda</taxon>
        <taxon>Hexapoda</taxon>
        <taxon>Insecta</taxon>
        <taxon>Pterygota</taxon>
        <taxon>Neoptera</taxon>
        <taxon>Endopterygota</taxon>
        <taxon>Hymenoptera</taxon>
        <taxon>Apocrita</taxon>
        <taxon>Aculeata</taxon>
        <taxon>Apoidea</taxon>
        <taxon>Anthophila</taxon>
        <taxon>Apidae</taxon>
        <taxon>Apis</taxon>
    </lineage>
</organism>
<dbReference type="EMBL" id="KZ288254">
    <property type="protein sequence ID" value="PBC30721.1"/>
    <property type="molecule type" value="Genomic_DNA"/>
</dbReference>
<evidence type="ECO:0000256" key="1">
    <source>
        <dbReference type="ARBA" id="ARBA00008390"/>
    </source>
</evidence>
<sequence length="135" mass="15535">MVQFEGKFQFVSQNNFEEFAKVLGDQNLVNTVLQPRPSFELSKNGDEWTFTSSSGDNTYTKTFKMNVPFEETLPSLPDRKFQTVTSIEGNTFKTETQVNDSLKVSRLYEFSDNELLVHISTNKSDVKATRVYKRV</sequence>
<dbReference type="PANTHER" id="PTHR11955">
    <property type="entry name" value="FATTY ACID BINDING PROTEIN"/>
    <property type="match status" value="1"/>
</dbReference>
<dbReference type="STRING" id="94128.A0A2A3EI88"/>
<accession>A0A2A3EI88</accession>
<dbReference type="SUPFAM" id="SSF50814">
    <property type="entry name" value="Lipocalins"/>
    <property type="match status" value="1"/>
</dbReference>
<dbReference type="PRINTS" id="PR00178">
    <property type="entry name" value="FATTYACIDBP"/>
</dbReference>
<dbReference type="AlphaFoldDB" id="A0A2A3EI88"/>